<evidence type="ECO:0000256" key="5">
    <source>
        <dbReference type="ARBA" id="ARBA00023136"/>
    </source>
</evidence>
<evidence type="ECO:0000256" key="1">
    <source>
        <dbReference type="ARBA" id="ARBA00004651"/>
    </source>
</evidence>
<protein>
    <submittedName>
        <fullName evidence="9">Type II secretion system F family protein</fullName>
    </submittedName>
</protein>
<name>A0ABW3FHE4_9HYPH</name>
<dbReference type="InterPro" id="IPR018076">
    <property type="entry name" value="T2SS_GspF_dom"/>
</dbReference>
<dbReference type="Proteomes" id="UP001597101">
    <property type="component" value="Unassembled WGS sequence"/>
</dbReference>
<organism evidence="9 10">
    <name type="scientific">Pseudahrensia aquimaris</name>
    <dbReference type="NCBI Taxonomy" id="744461"/>
    <lineage>
        <taxon>Bacteria</taxon>
        <taxon>Pseudomonadati</taxon>
        <taxon>Pseudomonadota</taxon>
        <taxon>Alphaproteobacteria</taxon>
        <taxon>Hyphomicrobiales</taxon>
        <taxon>Ahrensiaceae</taxon>
        <taxon>Pseudahrensia</taxon>
    </lineage>
</organism>
<feature type="transmembrane region" description="Helical" evidence="7">
    <location>
        <begin position="295"/>
        <end position="316"/>
    </location>
</feature>
<sequence length="323" mass="36384">MEFLTQPENLMFLAVIIGVMATVYTVIVPLFSGDRLGSRMKSVALERDQIRSRERQRLASEKGPRQGAKRREPDRAVKDIVERFNLRDALADEKTVAALNQAGMRGQSPLFLFLAMRVILPIAFIILGLLYFFLIDPTERGVFQKILFSLMIGGVGFYLPVLWVYNKKSARQKDMTMALPDALDLSLICVESGMTIENSFRRVSEEIGTQSLPLAEELMITVAELSYLQERRQALENFASRTGLESVKNIVMSLVQAEKYGTPLSQALRVLSRENRDERMTKAEKKAAALPPKMTVPMMIFFLPIIFCVILGPAIITAMDRLS</sequence>
<keyword evidence="5 7" id="KW-0472">Membrane</keyword>
<keyword evidence="10" id="KW-1185">Reference proteome</keyword>
<evidence type="ECO:0000256" key="7">
    <source>
        <dbReference type="SAM" id="Phobius"/>
    </source>
</evidence>
<keyword evidence="3 7" id="KW-0812">Transmembrane</keyword>
<feature type="transmembrane region" description="Helical" evidence="7">
    <location>
        <begin position="110"/>
        <end position="134"/>
    </location>
</feature>
<feature type="transmembrane region" description="Helical" evidence="7">
    <location>
        <begin position="146"/>
        <end position="165"/>
    </location>
</feature>
<dbReference type="EMBL" id="JBHTJV010000009">
    <property type="protein sequence ID" value="MFD0917032.1"/>
    <property type="molecule type" value="Genomic_DNA"/>
</dbReference>
<keyword evidence="4 7" id="KW-1133">Transmembrane helix</keyword>
<dbReference type="RefSeq" id="WP_377212872.1">
    <property type="nucleotide sequence ID" value="NZ_JBHTJV010000009.1"/>
</dbReference>
<accession>A0ABW3FHE4</accession>
<comment type="subcellular location">
    <subcellularLocation>
        <location evidence="1">Cell membrane</location>
        <topology evidence="1">Multi-pass membrane protein</topology>
    </subcellularLocation>
</comment>
<evidence type="ECO:0000259" key="8">
    <source>
        <dbReference type="Pfam" id="PF00482"/>
    </source>
</evidence>
<feature type="domain" description="Type II secretion system protein GspF" evidence="8">
    <location>
        <begin position="186"/>
        <end position="311"/>
    </location>
</feature>
<dbReference type="PANTHER" id="PTHR35007:SF2">
    <property type="entry name" value="PILUS ASSEMBLE PROTEIN"/>
    <property type="match status" value="1"/>
</dbReference>
<keyword evidence="2" id="KW-1003">Cell membrane</keyword>
<feature type="region of interest" description="Disordered" evidence="6">
    <location>
        <begin position="54"/>
        <end position="73"/>
    </location>
</feature>
<dbReference type="Pfam" id="PF00482">
    <property type="entry name" value="T2SSF"/>
    <property type="match status" value="1"/>
</dbReference>
<evidence type="ECO:0000256" key="3">
    <source>
        <dbReference type="ARBA" id="ARBA00022692"/>
    </source>
</evidence>
<dbReference type="PANTHER" id="PTHR35007">
    <property type="entry name" value="INTEGRAL MEMBRANE PROTEIN-RELATED"/>
    <property type="match status" value="1"/>
</dbReference>
<comment type="caution">
    <text evidence="9">The sequence shown here is derived from an EMBL/GenBank/DDBJ whole genome shotgun (WGS) entry which is preliminary data.</text>
</comment>
<evidence type="ECO:0000256" key="2">
    <source>
        <dbReference type="ARBA" id="ARBA00022475"/>
    </source>
</evidence>
<reference evidence="10" key="1">
    <citation type="journal article" date="2019" name="Int. J. Syst. Evol. Microbiol.">
        <title>The Global Catalogue of Microorganisms (GCM) 10K type strain sequencing project: providing services to taxonomists for standard genome sequencing and annotation.</title>
        <authorList>
            <consortium name="The Broad Institute Genomics Platform"/>
            <consortium name="The Broad Institute Genome Sequencing Center for Infectious Disease"/>
            <person name="Wu L."/>
            <person name="Ma J."/>
        </authorList>
    </citation>
    <scope>NUCLEOTIDE SEQUENCE [LARGE SCALE GENOMIC DNA]</scope>
    <source>
        <strain evidence="10">CCUG 60023</strain>
    </source>
</reference>
<proteinExistence type="predicted"/>
<gene>
    <name evidence="9" type="ORF">ACFQ14_11485</name>
</gene>
<evidence type="ECO:0000256" key="4">
    <source>
        <dbReference type="ARBA" id="ARBA00022989"/>
    </source>
</evidence>
<evidence type="ECO:0000313" key="10">
    <source>
        <dbReference type="Proteomes" id="UP001597101"/>
    </source>
</evidence>
<evidence type="ECO:0000313" key="9">
    <source>
        <dbReference type="EMBL" id="MFD0917032.1"/>
    </source>
</evidence>
<feature type="transmembrane region" description="Helical" evidence="7">
    <location>
        <begin position="12"/>
        <end position="31"/>
    </location>
</feature>
<evidence type="ECO:0000256" key="6">
    <source>
        <dbReference type="SAM" id="MobiDB-lite"/>
    </source>
</evidence>